<comment type="similarity">
    <text evidence="2">Belongs to the PC-esterase family. TBL subfamily.</text>
</comment>
<evidence type="ECO:0000256" key="6">
    <source>
        <dbReference type="ARBA" id="ARBA00023136"/>
    </source>
</evidence>
<sequence length="306" mass="35403">MVVDMVVDIVVVFVDMVVIPFCDTALFVIESCFVIVSCFVCNRAKLQFENLTIKLVRILQAYDGMGECRLFDGEWVRKPYGESSLAYTNKSCPTMPDWKNCFKYGRVDTDFLNWRWKPNDCELSRFDPCKFLRIVRGKRMGFIGDSISRNHLDSLICLLSKEEAPINIYNDSDDRFPAWHFPNHDFTLLALWSKFLVAEDELIVNGSNSGCLYCNEPYITNFNFTFAMRMSFRTALRYINECTECKPITTILRTLSPSHFENGLWNTGGNCNRTKPLREFEVGASEFNKEISKMQNEEIKGQKESV</sequence>
<organism evidence="9 10">
    <name type="scientific">Artemisia annua</name>
    <name type="common">Sweet wormwood</name>
    <dbReference type="NCBI Taxonomy" id="35608"/>
    <lineage>
        <taxon>Eukaryota</taxon>
        <taxon>Viridiplantae</taxon>
        <taxon>Streptophyta</taxon>
        <taxon>Embryophyta</taxon>
        <taxon>Tracheophyta</taxon>
        <taxon>Spermatophyta</taxon>
        <taxon>Magnoliopsida</taxon>
        <taxon>eudicotyledons</taxon>
        <taxon>Gunneridae</taxon>
        <taxon>Pentapetalae</taxon>
        <taxon>asterids</taxon>
        <taxon>campanulids</taxon>
        <taxon>Asterales</taxon>
        <taxon>Asteraceae</taxon>
        <taxon>Asteroideae</taxon>
        <taxon>Anthemideae</taxon>
        <taxon>Artemisiinae</taxon>
        <taxon>Artemisia</taxon>
    </lineage>
</organism>
<keyword evidence="6" id="KW-0472">Membrane</keyword>
<evidence type="ECO:0000256" key="2">
    <source>
        <dbReference type="ARBA" id="ARBA00007727"/>
    </source>
</evidence>
<evidence type="ECO:0000256" key="5">
    <source>
        <dbReference type="ARBA" id="ARBA00022989"/>
    </source>
</evidence>
<dbReference type="Pfam" id="PF13839">
    <property type="entry name" value="PC-Esterase"/>
    <property type="match status" value="2"/>
</dbReference>
<dbReference type="GO" id="GO:0016020">
    <property type="term" value="C:membrane"/>
    <property type="evidence" value="ECO:0007669"/>
    <property type="project" value="UniProtKB-SubCell"/>
</dbReference>
<dbReference type="GO" id="GO:0005794">
    <property type="term" value="C:Golgi apparatus"/>
    <property type="evidence" value="ECO:0007669"/>
    <property type="project" value="TreeGrafter"/>
</dbReference>
<evidence type="ECO:0000313" key="10">
    <source>
        <dbReference type="Proteomes" id="UP000245207"/>
    </source>
</evidence>
<dbReference type="InterPro" id="IPR025846">
    <property type="entry name" value="TBL_N"/>
</dbReference>
<dbReference type="EMBL" id="PKPP01004983">
    <property type="protein sequence ID" value="PWA61952.1"/>
    <property type="molecule type" value="Genomic_DNA"/>
</dbReference>
<dbReference type="Proteomes" id="UP000245207">
    <property type="component" value="Unassembled WGS sequence"/>
</dbReference>
<dbReference type="AlphaFoldDB" id="A0A2U1ML66"/>
<dbReference type="OrthoDB" id="1739608at2759"/>
<evidence type="ECO:0000259" key="8">
    <source>
        <dbReference type="Pfam" id="PF14416"/>
    </source>
</evidence>
<comment type="subcellular location">
    <subcellularLocation>
        <location evidence="1">Membrane</location>
        <topology evidence="1">Single-pass membrane protein</topology>
    </subcellularLocation>
</comment>
<dbReference type="InterPro" id="IPR026057">
    <property type="entry name" value="TBL_C"/>
</dbReference>
<dbReference type="InterPro" id="IPR029962">
    <property type="entry name" value="TBL"/>
</dbReference>
<protein>
    <submittedName>
        <fullName evidence="9">Protein ALTERED XYLOGLUCAN 4</fullName>
    </submittedName>
</protein>
<keyword evidence="10" id="KW-1185">Reference proteome</keyword>
<keyword evidence="5" id="KW-1133">Transmembrane helix</keyword>
<accession>A0A2U1ML66</accession>
<keyword evidence="4" id="KW-0735">Signal-anchor</keyword>
<dbReference type="Pfam" id="PF14416">
    <property type="entry name" value="PMR5N"/>
    <property type="match status" value="1"/>
</dbReference>
<dbReference type="PANTHER" id="PTHR32285:SF28">
    <property type="entry name" value="XYLOGLUCAN O-ACETYLTRANSFERASE 2"/>
    <property type="match status" value="1"/>
</dbReference>
<gene>
    <name evidence="9" type="ORF">CTI12_AA368470</name>
</gene>
<name>A0A2U1ML66_ARTAN</name>
<feature type="domain" description="Trichome birefringence-like C-terminal" evidence="7">
    <location>
        <begin position="123"/>
        <end position="201"/>
    </location>
</feature>
<feature type="domain" description="Trichome birefringence-like N-terminal" evidence="8">
    <location>
        <begin position="67"/>
        <end position="122"/>
    </location>
</feature>
<evidence type="ECO:0000313" key="9">
    <source>
        <dbReference type="EMBL" id="PWA61952.1"/>
    </source>
</evidence>
<evidence type="ECO:0000259" key="7">
    <source>
        <dbReference type="Pfam" id="PF13839"/>
    </source>
</evidence>
<feature type="domain" description="Trichome birefringence-like C-terminal" evidence="7">
    <location>
        <begin position="211"/>
        <end position="303"/>
    </location>
</feature>
<evidence type="ECO:0000256" key="3">
    <source>
        <dbReference type="ARBA" id="ARBA00022692"/>
    </source>
</evidence>
<dbReference type="PANTHER" id="PTHR32285">
    <property type="entry name" value="PROTEIN TRICHOME BIREFRINGENCE-LIKE 9-RELATED"/>
    <property type="match status" value="1"/>
</dbReference>
<keyword evidence="3" id="KW-0812">Transmembrane</keyword>
<proteinExistence type="inferred from homology"/>
<comment type="caution">
    <text evidence="9">The sequence shown here is derived from an EMBL/GenBank/DDBJ whole genome shotgun (WGS) entry which is preliminary data.</text>
</comment>
<dbReference type="GO" id="GO:0016413">
    <property type="term" value="F:O-acetyltransferase activity"/>
    <property type="evidence" value="ECO:0007669"/>
    <property type="project" value="InterPro"/>
</dbReference>
<evidence type="ECO:0000256" key="4">
    <source>
        <dbReference type="ARBA" id="ARBA00022968"/>
    </source>
</evidence>
<reference evidence="9 10" key="1">
    <citation type="journal article" date="2018" name="Mol. Plant">
        <title>The genome of Artemisia annua provides insight into the evolution of Asteraceae family and artemisinin biosynthesis.</title>
        <authorList>
            <person name="Shen Q."/>
            <person name="Zhang L."/>
            <person name="Liao Z."/>
            <person name="Wang S."/>
            <person name="Yan T."/>
            <person name="Shi P."/>
            <person name="Liu M."/>
            <person name="Fu X."/>
            <person name="Pan Q."/>
            <person name="Wang Y."/>
            <person name="Lv Z."/>
            <person name="Lu X."/>
            <person name="Zhang F."/>
            <person name="Jiang W."/>
            <person name="Ma Y."/>
            <person name="Chen M."/>
            <person name="Hao X."/>
            <person name="Li L."/>
            <person name="Tang Y."/>
            <person name="Lv G."/>
            <person name="Zhou Y."/>
            <person name="Sun X."/>
            <person name="Brodelius P.E."/>
            <person name="Rose J.K.C."/>
            <person name="Tang K."/>
        </authorList>
    </citation>
    <scope>NUCLEOTIDE SEQUENCE [LARGE SCALE GENOMIC DNA]</scope>
    <source>
        <strain evidence="10">cv. Huhao1</strain>
        <tissue evidence="9">Leaf</tissue>
    </source>
</reference>
<evidence type="ECO:0000256" key="1">
    <source>
        <dbReference type="ARBA" id="ARBA00004167"/>
    </source>
</evidence>